<evidence type="ECO:0000313" key="3">
    <source>
        <dbReference type="Proteomes" id="UP000015100"/>
    </source>
</evidence>
<accession>S8BSD7</accession>
<organism evidence="2 3">
    <name type="scientific">Dactylellina haptotyla (strain CBS 200.50)</name>
    <name type="common">Nematode-trapping fungus</name>
    <name type="synonym">Monacrosporium haptotylum</name>
    <dbReference type="NCBI Taxonomy" id="1284197"/>
    <lineage>
        <taxon>Eukaryota</taxon>
        <taxon>Fungi</taxon>
        <taxon>Dikarya</taxon>
        <taxon>Ascomycota</taxon>
        <taxon>Pezizomycotina</taxon>
        <taxon>Orbiliomycetes</taxon>
        <taxon>Orbiliales</taxon>
        <taxon>Orbiliaceae</taxon>
        <taxon>Dactylellina</taxon>
    </lineage>
</organism>
<sequence>MFANWNLIIPPDKDRSRPNYSPAIKKARISSVTFPRCLSLTTLTPPSAPQPPDLDTLSAIFSTIKRPTDFTPAHLQQLNVSYSYDLPLSSVIPVKYHPDENDEKAVFAQRKNEVGVENQDAYDFIARRRKDIKIGNFYKFFQTSEMVEMLLSADPDAKSATASSSSSSSAPEVTSPPGAPERHHHHHGESNPAARSSARYREELLRHFVDPIAWGFDMRIYPPRYPPRLVTRRSLFSAKIDIFLHQQPPTMQERKEGIVIGPVLALQTRNEDKFTETDDVMDAVHELAALLTLSQERQRTGANKKIQYRAVGKDRGVGGDDVFLISSIHHHLALSHVFLTDAFSKFIRTGELPDEQYIKANPQWCCCRIGRTKWYSLLDPEGRMDALKAVLSLLTWLKRDDTP</sequence>
<dbReference type="eggNOG" id="ENOG502S9CJ">
    <property type="taxonomic scope" value="Eukaryota"/>
</dbReference>
<gene>
    <name evidence="2" type="ORF">H072_3685</name>
</gene>
<comment type="caution">
    <text evidence="2">The sequence shown here is derived from an EMBL/GenBank/DDBJ whole genome shotgun (WGS) entry which is preliminary data.</text>
</comment>
<evidence type="ECO:0000256" key="1">
    <source>
        <dbReference type="SAM" id="MobiDB-lite"/>
    </source>
</evidence>
<dbReference type="OMA" id="MRIYPPR"/>
<dbReference type="HOGENOM" id="CLU_711667_0_0_1"/>
<dbReference type="Proteomes" id="UP000015100">
    <property type="component" value="Unassembled WGS sequence"/>
</dbReference>
<dbReference type="EMBL" id="AQGS01000117">
    <property type="protein sequence ID" value="EPS42348.1"/>
    <property type="molecule type" value="Genomic_DNA"/>
</dbReference>
<dbReference type="AlphaFoldDB" id="S8BSD7"/>
<reference evidence="2 3" key="1">
    <citation type="journal article" date="2013" name="PLoS Genet.">
        <title>Genomic mechanisms accounting for the adaptation to parasitism in nematode-trapping fungi.</title>
        <authorList>
            <person name="Meerupati T."/>
            <person name="Andersson K.M."/>
            <person name="Friman E."/>
            <person name="Kumar D."/>
            <person name="Tunlid A."/>
            <person name="Ahren D."/>
        </authorList>
    </citation>
    <scope>NUCLEOTIDE SEQUENCE [LARGE SCALE GENOMIC DNA]</scope>
    <source>
        <strain evidence="2 3">CBS 200.50</strain>
    </source>
</reference>
<evidence type="ECO:0000313" key="2">
    <source>
        <dbReference type="EMBL" id="EPS42348.1"/>
    </source>
</evidence>
<reference evidence="3" key="2">
    <citation type="submission" date="2013-04" db="EMBL/GenBank/DDBJ databases">
        <title>Genomic mechanisms accounting for the adaptation to parasitism in nematode-trapping fungi.</title>
        <authorList>
            <person name="Ahren D.G."/>
        </authorList>
    </citation>
    <scope>NUCLEOTIDE SEQUENCE [LARGE SCALE GENOMIC DNA]</scope>
    <source>
        <strain evidence="3">CBS 200.50</strain>
    </source>
</reference>
<protein>
    <submittedName>
        <fullName evidence="2">Uncharacterized protein</fullName>
    </submittedName>
</protein>
<dbReference type="STRING" id="1284197.S8BSD7"/>
<dbReference type="OrthoDB" id="5407653at2759"/>
<keyword evidence="3" id="KW-1185">Reference proteome</keyword>
<feature type="compositionally biased region" description="Low complexity" evidence="1">
    <location>
        <begin position="157"/>
        <end position="176"/>
    </location>
</feature>
<proteinExistence type="predicted"/>
<name>S8BSD7_DACHA</name>
<feature type="region of interest" description="Disordered" evidence="1">
    <location>
        <begin position="157"/>
        <end position="197"/>
    </location>
</feature>